<dbReference type="PANTHER" id="PTHR40517">
    <property type="entry name" value="METAL-DEPENDENT PHOSPHOHYDROLASE, HD SUPERFAMILY-RELATED"/>
    <property type="match status" value="1"/>
</dbReference>
<evidence type="ECO:0000313" key="1">
    <source>
        <dbReference type="EMBL" id="ACL10762.1"/>
    </source>
</evidence>
<sequence length="263" mass="29095">MMVLVNPKLIESMLSGNPFLKQAYTLLVNDPEVQALWSMANVMAVNRLKYNDHGSVHAHIAAGASLYIYQLLLSKGVQPSLLKDGVVDNIEYTWLIPLIGSLLHDIGNSIHRDMHERIGALLAIPIIERVLEKLITDQLTRTKLRQEIAHAIYCTSYDVECLTYEAGCVKVGDGVDMAEGRARVPYRLGGISIHSVSALSIKSVEILPSERFSVRINVNMTERAGIFQVDEILIPKISSTPLKNHVEVYTLMGGSVVKSYTPS</sequence>
<dbReference type="EMBL" id="CP001140">
    <property type="protein sequence ID" value="ACL10762.1"/>
    <property type="molecule type" value="Genomic_DNA"/>
</dbReference>
<dbReference type="KEGG" id="dka:DKAM_0436"/>
<dbReference type="AlphaFoldDB" id="B8D3T1"/>
<dbReference type="HOGENOM" id="CLU_068640_0_0_2"/>
<organism evidence="1 2">
    <name type="scientific">Desulfurococcus amylolyticus (strain DSM 18924 / JCM 16383 / VKM B-2413 / 1221n)</name>
    <name type="common">Desulfurococcus kamchatkensis</name>
    <dbReference type="NCBI Taxonomy" id="490899"/>
    <lineage>
        <taxon>Archaea</taxon>
        <taxon>Thermoproteota</taxon>
        <taxon>Thermoprotei</taxon>
        <taxon>Desulfurococcales</taxon>
        <taxon>Desulfurococcaceae</taxon>
        <taxon>Desulfurococcus</taxon>
    </lineage>
</organism>
<dbReference type="PANTHER" id="PTHR40517:SF1">
    <property type="entry name" value="METAL-DEPENDENT PHOSPHOHYDROLASE, HD SUPERFAMILY-RELATED"/>
    <property type="match status" value="1"/>
</dbReference>
<dbReference type="eggNOG" id="arCOG04230">
    <property type="taxonomic scope" value="Archaea"/>
</dbReference>
<reference evidence="1 2" key="1">
    <citation type="journal article" date="2009" name="J. Bacteriol.">
        <title>Complete genome sequence of the anaerobic, protein-degrading hyperthermophilic crenarchaeon Desulfurococcus kamchatkensis.</title>
        <authorList>
            <person name="Ravin N.V."/>
            <person name="Mardanov A.V."/>
            <person name="Beletsky A.V."/>
            <person name="Kublanov I.V."/>
            <person name="Kolganova T.V."/>
            <person name="Lebedinsky A.V."/>
            <person name="Chernyh N.A."/>
            <person name="Bonch-Osmolovskaya E.A."/>
            <person name="Skryabin K.G."/>
        </authorList>
    </citation>
    <scope>NUCLEOTIDE SEQUENCE [LARGE SCALE GENOMIC DNA]</scope>
    <source>
        <strain evidence="2">DSM 18924 / JCM 16383 / VKM B-2413 / 1221n</strain>
    </source>
</reference>
<name>B8D3T1_DESA1</name>
<protein>
    <submittedName>
        <fullName evidence="1">Metal dependent phosphohydrolase</fullName>
    </submittedName>
</protein>
<dbReference type="Gene3D" id="1.10.3210.10">
    <property type="entry name" value="Hypothetical protein af1432"/>
    <property type="match status" value="1"/>
</dbReference>
<gene>
    <name evidence="1" type="ordered locus">DKAM_0436</name>
</gene>
<dbReference type="Proteomes" id="UP000006903">
    <property type="component" value="Chromosome"/>
</dbReference>
<proteinExistence type="predicted"/>
<accession>B8D3T1</accession>
<dbReference type="STRING" id="490899.DKAM_0436"/>
<keyword evidence="1" id="KW-0378">Hydrolase</keyword>
<dbReference type="SUPFAM" id="SSF109604">
    <property type="entry name" value="HD-domain/PDEase-like"/>
    <property type="match status" value="1"/>
</dbReference>
<dbReference type="InterPro" id="IPR039967">
    <property type="entry name" value="MJ1020-like"/>
</dbReference>
<evidence type="ECO:0000313" key="2">
    <source>
        <dbReference type="Proteomes" id="UP000006903"/>
    </source>
</evidence>
<dbReference type="GO" id="GO:0016787">
    <property type="term" value="F:hydrolase activity"/>
    <property type="evidence" value="ECO:0007669"/>
    <property type="project" value="UniProtKB-KW"/>
</dbReference>